<keyword evidence="12" id="KW-1185">Reference proteome</keyword>
<dbReference type="PANTHER" id="PTHR30390:SF6">
    <property type="entry name" value="DNAA INITIATOR-ASSOCIATING PROTEIN DIAA"/>
    <property type="match status" value="1"/>
</dbReference>
<evidence type="ECO:0000256" key="8">
    <source>
        <dbReference type="ARBA" id="ARBA00023277"/>
    </source>
</evidence>
<keyword evidence="6 9" id="KW-0862">Zinc</keyword>
<feature type="binding site" evidence="9">
    <location>
        <begin position="49"/>
        <end position="51"/>
    </location>
    <ligand>
        <name>substrate</name>
    </ligand>
</feature>
<feature type="binding site" evidence="9">
    <location>
        <position position="177"/>
    </location>
    <ligand>
        <name>Zn(2+)</name>
        <dbReference type="ChEBI" id="CHEBI:29105"/>
    </ligand>
</feature>
<feature type="binding site" evidence="9">
    <location>
        <begin position="91"/>
        <end position="92"/>
    </location>
    <ligand>
        <name>substrate</name>
    </ligand>
</feature>
<dbReference type="InterPro" id="IPR050099">
    <property type="entry name" value="SIS_GmhA/DiaA_subfam"/>
</dbReference>
<dbReference type="Gene3D" id="3.40.50.10490">
    <property type="entry name" value="Glucose-6-phosphate isomerase like protein, domain 1"/>
    <property type="match status" value="1"/>
</dbReference>
<evidence type="ECO:0000256" key="7">
    <source>
        <dbReference type="ARBA" id="ARBA00023235"/>
    </source>
</evidence>
<comment type="pathway">
    <text evidence="9">Carbohydrate biosynthesis; D-glycero-D-manno-heptose 7-phosphate biosynthesis; D-glycero-alpha-D-manno-heptose 7-phosphate and D-glycero-beta-D-manno-heptose 7-phosphate from sedoheptulose 7-phosphate: step 1/1.</text>
</comment>
<feature type="binding site" evidence="9">
    <location>
        <position position="58"/>
    </location>
    <ligand>
        <name>Zn(2+)</name>
        <dbReference type="ChEBI" id="CHEBI:29105"/>
    </ligand>
</feature>
<reference evidence="11" key="1">
    <citation type="journal article" date="2022" name="Environ. Microbiol.">
        <title>Geoalkalibacter halelectricus SAP #1 sp. nov. possessing extracellular electron transfer and mineral#reducing capabilities from a haloalkaline environment.</title>
        <authorList>
            <person name="Yadav S."/>
            <person name="Singh R."/>
            <person name="Sundharam S.S."/>
            <person name="Chaudhary S."/>
            <person name="Krishnamurthi S."/>
            <person name="Patil S.A."/>
        </authorList>
    </citation>
    <scope>NUCLEOTIDE SEQUENCE</scope>
    <source>
        <strain evidence="11">SAP-1</strain>
    </source>
</reference>
<comment type="function">
    <text evidence="9">Catalyzes the isomerization of sedoheptulose 7-phosphate in D-glycero-D-manno-heptose 7-phosphate.</text>
</comment>
<feature type="binding site" evidence="9">
    <location>
        <position position="122"/>
    </location>
    <ligand>
        <name>substrate</name>
    </ligand>
</feature>
<dbReference type="PROSITE" id="PS51464">
    <property type="entry name" value="SIS"/>
    <property type="match status" value="1"/>
</dbReference>
<feature type="binding site" evidence="9">
    <location>
        <position position="62"/>
    </location>
    <ligand>
        <name>Zn(2+)</name>
        <dbReference type="ChEBI" id="CHEBI:29105"/>
    </ligand>
</feature>
<comment type="cofactor">
    <cofactor evidence="9">
        <name>Zn(2+)</name>
        <dbReference type="ChEBI" id="CHEBI:29105"/>
    </cofactor>
    <text evidence="9">Binds 1 zinc ion per subunit.</text>
</comment>
<evidence type="ECO:0000256" key="2">
    <source>
        <dbReference type="ARBA" id="ARBA00004496"/>
    </source>
</evidence>
<evidence type="ECO:0000256" key="5">
    <source>
        <dbReference type="ARBA" id="ARBA00022723"/>
    </source>
</evidence>
<feature type="binding site" evidence="9">
    <location>
        <position position="62"/>
    </location>
    <ligand>
        <name>substrate</name>
    </ligand>
</feature>
<sequence>MKDQIDAHFEEHARALDKTRRELAPVIAQAAEMLAAALLADHKVLILGNGGSAADAQHFAAELVGRFLRERRALPAIALTTDTSLLTAVANDFGFDQVFKRQVEALARPGDVVIGISTSGNSPNVFLALQAARQQGCKTLGLLGRDGGSIAPLVDVNLTVPAQATPHIQEAHITIIHLLCDLVEQRILAESQK</sequence>
<evidence type="ECO:0000256" key="9">
    <source>
        <dbReference type="HAMAP-Rule" id="MF_00067"/>
    </source>
</evidence>
<dbReference type="InterPro" id="IPR035461">
    <property type="entry name" value="GmhA/DiaA"/>
</dbReference>
<keyword evidence="4 9" id="KW-0963">Cytoplasm</keyword>
<name>A0ABY5ZK45_9BACT</name>
<comment type="miscellaneous">
    <text evidence="9">The reaction produces a racemic mixture of D-glycero-alpha-D-manno-heptose 7-phosphate and D-glycero-beta-D-manno-heptose 7-phosphate.</text>
</comment>
<feature type="binding site" evidence="9">
    <location>
        <position position="169"/>
    </location>
    <ligand>
        <name>Zn(2+)</name>
        <dbReference type="ChEBI" id="CHEBI:29105"/>
    </ligand>
</feature>
<evidence type="ECO:0000313" key="12">
    <source>
        <dbReference type="Proteomes" id="UP001060414"/>
    </source>
</evidence>
<comment type="catalytic activity">
    <reaction evidence="1 9">
        <text>2 D-sedoheptulose 7-phosphate = D-glycero-alpha-D-manno-heptose 7-phosphate + D-glycero-beta-D-manno-heptose 7-phosphate</text>
        <dbReference type="Rhea" id="RHEA:27489"/>
        <dbReference type="ChEBI" id="CHEBI:57483"/>
        <dbReference type="ChEBI" id="CHEBI:60203"/>
        <dbReference type="ChEBI" id="CHEBI:60204"/>
        <dbReference type="EC" id="5.3.1.28"/>
    </reaction>
</comment>
<dbReference type="NCBIfam" id="TIGR00441">
    <property type="entry name" value="gmhA"/>
    <property type="match status" value="1"/>
</dbReference>
<gene>
    <name evidence="9 11" type="primary">gmhA</name>
    <name evidence="11" type="ORF">L9S41_10740</name>
</gene>
<proteinExistence type="inferred from homology"/>
<evidence type="ECO:0000259" key="10">
    <source>
        <dbReference type="PROSITE" id="PS51464"/>
    </source>
</evidence>
<dbReference type="EC" id="5.3.1.28" evidence="9"/>
<dbReference type="CDD" id="cd05006">
    <property type="entry name" value="SIS_GmhA"/>
    <property type="match status" value="1"/>
</dbReference>
<evidence type="ECO:0000313" key="11">
    <source>
        <dbReference type="EMBL" id="UWZ78175.1"/>
    </source>
</evidence>
<feature type="binding site" evidence="9">
    <location>
        <begin position="117"/>
        <end position="119"/>
    </location>
    <ligand>
        <name>substrate</name>
    </ligand>
</feature>
<protein>
    <recommendedName>
        <fullName evidence="9">Phosphoheptose isomerase</fullName>
        <ecNumber evidence="9">5.3.1.28</ecNumber>
    </recommendedName>
    <alternativeName>
        <fullName evidence="9">Sedoheptulose 7-phosphate isomerase</fullName>
    </alternativeName>
</protein>
<dbReference type="InterPro" id="IPR046348">
    <property type="entry name" value="SIS_dom_sf"/>
</dbReference>
<dbReference type="InterPro" id="IPR004515">
    <property type="entry name" value="Phosphoheptose_Isoase"/>
</dbReference>
<keyword evidence="7 9" id="KW-0413">Isomerase</keyword>
<feature type="domain" description="SIS" evidence="10">
    <location>
        <begin position="34"/>
        <end position="193"/>
    </location>
</feature>
<evidence type="ECO:0000256" key="3">
    <source>
        <dbReference type="ARBA" id="ARBA00009894"/>
    </source>
</evidence>
<dbReference type="SUPFAM" id="SSF53697">
    <property type="entry name" value="SIS domain"/>
    <property type="match status" value="1"/>
</dbReference>
<dbReference type="Pfam" id="PF13580">
    <property type="entry name" value="SIS_2"/>
    <property type="match status" value="1"/>
</dbReference>
<dbReference type="RefSeq" id="WP_260746524.1">
    <property type="nucleotide sequence ID" value="NZ_CP092109.1"/>
</dbReference>
<evidence type="ECO:0000256" key="6">
    <source>
        <dbReference type="ARBA" id="ARBA00022833"/>
    </source>
</evidence>
<comment type="subcellular location">
    <subcellularLocation>
        <location evidence="2 9">Cytoplasm</location>
    </subcellularLocation>
</comment>
<comment type="similarity">
    <text evidence="3 9">Belongs to the SIS family. GmhA subfamily.</text>
</comment>
<dbReference type="HAMAP" id="MF_00067">
    <property type="entry name" value="GmhA"/>
    <property type="match status" value="1"/>
</dbReference>
<feature type="binding site" evidence="9">
    <location>
        <position position="169"/>
    </location>
    <ligand>
        <name>substrate</name>
    </ligand>
</feature>
<dbReference type="Proteomes" id="UP001060414">
    <property type="component" value="Chromosome"/>
</dbReference>
<dbReference type="EMBL" id="CP092109">
    <property type="protein sequence ID" value="UWZ78175.1"/>
    <property type="molecule type" value="Genomic_DNA"/>
</dbReference>
<dbReference type="GO" id="GO:0016853">
    <property type="term" value="F:isomerase activity"/>
    <property type="evidence" value="ECO:0007669"/>
    <property type="project" value="UniProtKB-KW"/>
</dbReference>
<accession>A0ABY5ZK45</accession>
<evidence type="ECO:0000256" key="1">
    <source>
        <dbReference type="ARBA" id="ARBA00000348"/>
    </source>
</evidence>
<keyword evidence="8 9" id="KW-0119">Carbohydrate metabolism</keyword>
<organism evidence="11 12">
    <name type="scientific">Geoalkalibacter halelectricus</name>
    <dbReference type="NCBI Taxonomy" id="2847045"/>
    <lineage>
        <taxon>Bacteria</taxon>
        <taxon>Pseudomonadati</taxon>
        <taxon>Thermodesulfobacteriota</taxon>
        <taxon>Desulfuromonadia</taxon>
        <taxon>Desulfuromonadales</taxon>
        <taxon>Geoalkalibacteraceae</taxon>
        <taxon>Geoalkalibacter</taxon>
    </lineage>
</organism>
<dbReference type="InterPro" id="IPR001347">
    <property type="entry name" value="SIS_dom"/>
</dbReference>
<dbReference type="PANTHER" id="PTHR30390">
    <property type="entry name" value="SEDOHEPTULOSE 7-PHOSPHATE ISOMERASE / DNAA INITIATOR-ASSOCIATING FACTOR FOR REPLICATION INITIATION"/>
    <property type="match status" value="1"/>
</dbReference>
<evidence type="ECO:0000256" key="4">
    <source>
        <dbReference type="ARBA" id="ARBA00022490"/>
    </source>
</evidence>
<keyword evidence="5 9" id="KW-0479">Metal-binding</keyword>